<protein>
    <recommendedName>
        <fullName evidence="3">BTB domain-containing protein</fullName>
    </recommendedName>
</protein>
<dbReference type="CDD" id="cd18186">
    <property type="entry name" value="BTB_POZ_ZBTB_KLHL-like"/>
    <property type="match status" value="1"/>
</dbReference>
<gene>
    <name evidence="1" type="ORF">N0V87_004687</name>
</gene>
<proteinExistence type="predicted"/>
<evidence type="ECO:0000313" key="1">
    <source>
        <dbReference type="EMBL" id="KAJ4337364.1"/>
    </source>
</evidence>
<dbReference type="PANTHER" id="PTHR47843:SF2">
    <property type="entry name" value="BTB DOMAIN-CONTAINING PROTEIN"/>
    <property type="match status" value="1"/>
</dbReference>
<sequence>MATVLIGPSKIRYLVHKALVAHHSEYFSKALNGPWTEMEERVVTLATVGEEECYMDMGLVLVKAYTLGDRILASTFRRQANNTLIGLRLNFGTPRSLLQTIVYASANIPNDRNILQFLTNKLCGSYYPDNNEETDALSELPPTFSVRVIRRLAYLRHGYLGGAHPYDGCYIEHATDEEQKSCKKLHLKFSGGENGYGHFV</sequence>
<name>A0A9W9C064_9PLEO</name>
<dbReference type="InterPro" id="IPR011333">
    <property type="entry name" value="SKP1/BTB/POZ_sf"/>
</dbReference>
<keyword evidence="2" id="KW-1185">Reference proteome</keyword>
<reference evidence="1" key="1">
    <citation type="submission" date="2022-10" db="EMBL/GenBank/DDBJ databases">
        <title>Tapping the CABI collections for fungal endophytes: first genome assemblies for Collariella, Neodidymelliopsis, Ascochyta clinopodiicola, Didymella pomorum, Didymosphaeria variabile, Neocosmospora piperis and Neocucurbitaria cava.</title>
        <authorList>
            <person name="Hill R."/>
        </authorList>
    </citation>
    <scope>NUCLEOTIDE SEQUENCE</scope>
    <source>
        <strain evidence="1">IMI 360193</strain>
    </source>
</reference>
<dbReference type="OrthoDB" id="194443at2759"/>
<dbReference type="EMBL" id="JAPEUV010000039">
    <property type="protein sequence ID" value="KAJ4337364.1"/>
    <property type="molecule type" value="Genomic_DNA"/>
</dbReference>
<evidence type="ECO:0008006" key="3">
    <source>
        <dbReference type="Google" id="ProtNLM"/>
    </source>
</evidence>
<comment type="caution">
    <text evidence="1">The sequence shown here is derived from an EMBL/GenBank/DDBJ whole genome shotgun (WGS) entry which is preliminary data.</text>
</comment>
<dbReference type="Proteomes" id="UP001140562">
    <property type="component" value="Unassembled WGS sequence"/>
</dbReference>
<organism evidence="1 2">
    <name type="scientific">Didymella glomerata</name>
    <dbReference type="NCBI Taxonomy" id="749621"/>
    <lineage>
        <taxon>Eukaryota</taxon>
        <taxon>Fungi</taxon>
        <taxon>Dikarya</taxon>
        <taxon>Ascomycota</taxon>
        <taxon>Pezizomycotina</taxon>
        <taxon>Dothideomycetes</taxon>
        <taxon>Pleosporomycetidae</taxon>
        <taxon>Pleosporales</taxon>
        <taxon>Pleosporineae</taxon>
        <taxon>Didymellaceae</taxon>
        <taxon>Didymella</taxon>
    </lineage>
</organism>
<dbReference type="AlphaFoldDB" id="A0A9W9C064"/>
<dbReference type="PANTHER" id="PTHR47843">
    <property type="entry name" value="BTB DOMAIN-CONTAINING PROTEIN-RELATED"/>
    <property type="match status" value="1"/>
</dbReference>
<evidence type="ECO:0000313" key="2">
    <source>
        <dbReference type="Proteomes" id="UP001140562"/>
    </source>
</evidence>
<dbReference type="Gene3D" id="3.30.710.10">
    <property type="entry name" value="Potassium Channel Kv1.1, Chain A"/>
    <property type="match status" value="1"/>
</dbReference>
<accession>A0A9W9C064</accession>